<dbReference type="STRING" id="760142.Hipma_0767"/>
<dbReference type="AlphaFoldDB" id="F2LVF3"/>
<gene>
    <name evidence="3" type="ordered locus">Hipma_0767</name>
</gene>
<feature type="domain" description="Peptidase M16 N-terminal" evidence="1">
    <location>
        <begin position="37"/>
        <end position="161"/>
    </location>
</feature>
<dbReference type="InterPro" id="IPR011249">
    <property type="entry name" value="Metalloenz_LuxS/M16"/>
</dbReference>
<dbReference type="eggNOG" id="COG0612">
    <property type="taxonomic scope" value="Bacteria"/>
</dbReference>
<dbReference type="InterPro" id="IPR011765">
    <property type="entry name" value="Pept_M16_N"/>
</dbReference>
<dbReference type="SUPFAM" id="SSF63411">
    <property type="entry name" value="LuxS/MPP-like metallohydrolase"/>
    <property type="match status" value="2"/>
</dbReference>
<evidence type="ECO:0000313" key="3">
    <source>
        <dbReference type="EMBL" id="AEA33737.1"/>
    </source>
</evidence>
<sequence>MKSLITLFLVFIVAFNAYGVELNKGKLSNGLPYITVKTSNMPIISLVIKVKAGSFFDETNRFGQAKLVAASLESCDTRHLSSEKLRELFDKYGIDSYVSVSKGYITISATTLRDNMNKMFYLISEILKTRFDKKNFSIVKRETIDAYKSLQNNKDYLAIHSAFVNLIAQPEYSHSSIGTLNGLKGTTNRDAKRFFEKYFRANNMVLVLSGDVFGDLKLKKELSRWFSFIKPMDNKARFDEPVFRYGLHVSDIIKPQTRQSYIYFTFPSFDYPSKNFYAAEILAYILGGKLNAFITKDIRTKHGYAYSVFAFNYKLPKKSVFVIGLQTQNEFTLNAINRVLEDIKSYDKYISEDRLKMAKEYLIGSRLIGLQTPQSVASQIAQGYMLGVEEPIWVFDKKNIEKVSLQDLKFVARRLFSDTVSIGIVSSKNIRKDVLKLAKKYGYR</sequence>
<dbReference type="Gene3D" id="3.30.830.10">
    <property type="entry name" value="Metalloenzyme, LuxS/M16 peptidase-like"/>
    <property type="match status" value="2"/>
</dbReference>
<protein>
    <submittedName>
        <fullName evidence="3">Peptidase M16 domain protein</fullName>
    </submittedName>
</protein>
<dbReference type="RefSeq" id="WP_013681778.1">
    <property type="nucleotide sequence ID" value="NC_015318.1"/>
</dbReference>
<feature type="domain" description="Peptidase M16 C-terminal" evidence="2">
    <location>
        <begin position="189"/>
        <end position="361"/>
    </location>
</feature>
<dbReference type="Proteomes" id="UP000008139">
    <property type="component" value="Chromosome"/>
</dbReference>
<evidence type="ECO:0000259" key="1">
    <source>
        <dbReference type="Pfam" id="PF00675"/>
    </source>
</evidence>
<dbReference type="PANTHER" id="PTHR11851">
    <property type="entry name" value="METALLOPROTEASE"/>
    <property type="match status" value="1"/>
</dbReference>
<dbReference type="KEGG" id="hmr:Hipma_0767"/>
<dbReference type="Pfam" id="PF00675">
    <property type="entry name" value="Peptidase_M16"/>
    <property type="match status" value="1"/>
</dbReference>
<dbReference type="Pfam" id="PF05193">
    <property type="entry name" value="Peptidase_M16_C"/>
    <property type="match status" value="1"/>
</dbReference>
<dbReference type="InterPro" id="IPR050361">
    <property type="entry name" value="MPP/UQCRC_Complex"/>
</dbReference>
<proteinExistence type="predicted"/>
<name>F2LVF3_HIPMA</name>
<dbReference type="GO" id="GO:0046872">
    <property type="term" value="F:metal ion binding"/>
    <property type="evidence" value="ECO:0007669"/>
    <property type="project" value="InterPro"/>
</dbReference>
<dbReference type="InterPro" id="IPR007863">
    <property type="entry name" value="Peptidase_M16_C"/>
</dbReference>
<accession>F2LVF3</accession>
<reference evidence="4" key="2">
    <citation type="submission" date="2011-03" db="EMBL/GenBank/DDBJ databases">
        <title>The complete genome of Hippea maritima DSM 10411.</title>
        <authorList>
            <consortium name="US DOE Joint Genome Institute (JGI-PGF)"/>
            <person name="Lucas S."/>
            <person name="Copeland A."/>
            <person name="Lapidus A."/>
            <person name="Bruce D."/>
            <person name="Goodwin L."/>
            <person name="Pitluck S."/>
            <person name="Peters L."/>
            <person name="Kyrpides N."/>
            <person name="Mavromatis K."/>
            <person name="Pagani I."/>
            <person name="Ivanova N."/>
            <person name="Mikhailova N."/>
            <person name="Lu M."/>
            <person name="Detter J.C."/>
            <person name="Tapia R."/>
            <person name="Han C."/>
            <person name="Land M."/>
            <person name="Hauser L."/>
            <person name="Markowitz V."/>
            <person name="Cheng J.-F."/>
            <person name="Hugenholtz P."/>
            <person name="Woyke T."/>
            <person name="Wu D."/>
            <person name="Spring S."/>
            <person name="Schroeder M."/>
            <person name="Brambilla E."/>
            <person name="Klenk H.-P."/>
            <person name="Eisen J.A."/>
        </authorList>
    </citation>
    <scope>NUCLEOTIDE SEQUENCE [LARGE SCALE GENOMIC DNA]</scope>
    <source>
        <strain evidence="4">ATCC 700847 / DSM 10411 / MH2</strain>
    </source>
</reference>
<evidence type="ECO:0000259" key="2">
    <source>
        <dbReference type="Pfam" id="PF05193"/>
    </source>
</evidence>
<dbReference type="InParanoid" id="F2LVF3"/>
<dbReference type="EMBL" id="CP002606">
    <property type="protein sequence ID" value="AEA33737.1"/>
    <property type="molecule type" value="Genomic_DNA"/>
</dbReference>
<evidence type="ECO:0000313" key="4">
    <source>
        <dbReference type="Proteomes" id="UP000008139"/>
    </source>
</evidence>
<keyword evidence="4" id="KW-1185">Reference proteome</keyword>
<reference evidence="3 4" key="1">
    <citation type="journal article" date="2011" name="Stand. Genomic Sci.">
        <title>Complete genome sequence of the thermophilic sulfur-reducer Hippea maritima type strain (MH(2)).</title>
        <authorList>
            <person name="Huntemann M."/>
            <person name="Lu M."/>
            <person name="Nolan M."/>
            <person name="Lapidus A."/>
            <person name="Lucas S."/>
            <person name="Hammon N."/>
            <person name="Deshpande S."/>
            <person name="Cheng J.F."/>
            <person name="Tapia R."/>
            <person name="Han C."/>
            <person name="Goodwin L."/>
            <person name="Pitluck S."/>
            <person name="Liolios K."/>
            <person name="Pagani I."/>
            <person name="Ivanova N."/>
            <person name="Ovchinikova G."/>
            <person name="Pati A."/>
            <person name="Chen A."/>
            <person name="Palaniappan K."/>
            <person name="Land M."/>
            <person name="Hauser L."/>
            <person name="Jeffries C.D."/>
            <person name="Detter J.C."/>
            <person name="Brambilla E.M."/>
            <person name="Rohde M."/>
            <person name="Spring S."/>
            <person name="Goker M."/>
            <person name="Woyke T."/>
            <person name="Bristow J."/>
            <person name="Eisen J.A."/>
            <person name="Markowitz V."/>
            <person name="Hugenholtz P."/>
            <person name="Kyrpides N.C."/>
            <person name="Klenk H.P."/>
            <person name="Mavromatis K."/>
        </authorList>
    </citation>
    <scope>NUCLEOTIDE SEQUENCE [LARGE SCALE GENOMIC DNA]</scope>
    <source>
        <strain evidence="4">ATCC 700847 / DSM 10411 / MH2</strain>
    </source>
</reference>
<dbReference type="OrthoDB" id="9811314at2"/>
<dbReference type="HOGENOM" id="CLU_616454_0_0_7"/>
<organism evidence="3 4">
    <name type="scientific">Hippea maritima (strain ATCC 700847 / DSM 10411 / MH2)</name>
    <dbReference type="NCBI Taxonomy" id="760142"/>
    <lineage>
        <taxon>Bacteria</taxon>
        <taxon>Pseudomonadati</taxon>
        <taxon>Campylobacterota</taxon>
        <taxon>Desulfurellia</taxon>
        <taxon>Desulfurellales</taxon>
        <taxon>Hippeaceae</taxon>
        <taxon>Hippea</taxon>
    </lineage>
</organism>